<proteinExistence type="predicted"/>
<keyword evidence="3" id="KW-1185">Reference proteome</keyword>
<feature type="region of interest" description="Disordered" evidence="1">
    <location>
        <begin position="14"/>
        <end position="76"/>
    </location>
</feature>
<dbReference type="STRING" id="610380.E2C153"/>
<dbReference type="OrthoDB" id="27267at2759"/>
<feature type="compositionally biased region" description="Basic and acidic residues" evidence="1">
    <location>
        <begin position="21"/>
        <end position="32"/>
    </location>
</feature>
<feature type="compositionally biased region" description="Acidic residues" evidence="1">
    <location>
        <begin position="53"/>
        <end position="73"/>
    </location>
</feature>
<name>E2C153_HARSA</name>
<protein>
    <submittedName>
        <fullName evidence="2">Uncharacterized protein</fullName>
    </submittedName>
</protein>
<organism evidence="3">
    <name type="scientific">Harpegnathos saltator</name>
    <name type="common">Jerdon's jumping ant</name>
    <dbReference type="NCBI Taxonomy" id="610380"/>
    <lineage>
        <taxon>Eukaryota</taxon>
        <taxon>Metazoa</taxon>
        <taxon>Ecdysozoa</taxon>
        <taxon>Arthropoda</taxon>
        <taxon>Hexapoda</taxon>
        <taxon>Insecta</taxon>
        <taxon>Pterygota</taxon>
        <taxon>Neoptera</taxon>
        <taxon>Endopterygota</taxon>
        <taxon>Hymenoptera</taxon>
        <taxon>Apocrita</taxon>
        <taxon>Aculeata</taxon>
        <taxon>Formicoidea</taxon>
        <taxon>Formicidae</taxon>
        <taxon>Ponerinae</taxon>
        <taxon>Ponerini</taxon>
        <taxon>Harpegnathos</taxon>
    </lineage>
</organism>
<dbReference type="InParanoid" id="E2C153"/>
<evidence type="ECO:0000313" key="2">
    <source>
        <dbReference type="EMBL" id="EFN78374.1"/>
    </source>
</evidence>
<dbReference type="AlphaFoldDB" id="E2C153"/>
<evidence type="ECO:0000313" key="3">
    <source>
        <dbReference type="Proteomes" id="UP000008237"/>
    </source>
</evidence>
<reference evidence="2 3" key="1">
    <citation type="journal article" date="2010" name="Science">
        <title>Genomic comparison of the ants Camponotus floridanus and Harpegnathos saltator.</title>
        <authorList>
            <person name="Bonasio R."/>
            <person name="Zhang G."/>
            <person name="Ye C."/>
            <person name="Mutti N.S."/>
            <person name="Fang X."/>
            <person name="Qin N."/>
            <person name="Donahue G."/>
            <person name="Yang P."/>
            <person name="Li Q."/>
            <person name="Li C."/>
            <person name="Zhang P."/>
            <person name="Huang Z."/>
            <person name="Berger S.L."/>
            <person name="Reinberg D."/>
            <person name="Wang J."/>
            <person name="Liebig J."/>
        </authorList>
    </citation>
    <scope>NUCLEOTIDE SEQUENCE [LARGE SCALE GENOMIC DNA]</scope>
    <source>
        <strain evidence="2 3">R22 G/1</strain>
    </source>
</reference>
<dbReference type="EMBL" id="GL451853">
    <property type="protein sequence ID" value="EFN78374.1"/>
    <property type="molecule type" value="Genomic_DNA"/>
</dbReference>
<evidence type="ECO:0000256" key="1">
    <source>
        <dbReference type="SAM" id="MobiDB-lite"/>
    </source>
</evidence>
<gene>
    <name evidence="2" type="ORF">EAI_07563</name>
</gene>
<sequence length="163" mass="18280">MQLKALLEKLTCLMESNNTTEKLHGEDLERNQPLEMMQSPEENAADNSKYSDAGDEDGNRDEEDRENYDEVELEISSPLPNLNVKTECGGKMCYTKRLFDLKPEDLPCPEFSREDLMASEQPSSHHEKARVGLSGSIWFSSSAQAVRSVLAASLLPLLLVLFT</sequence>
<accession>E2C153</accession>
<dbReference type="Proteomes" id="UP000008237">
    <property type="component" value="Unassembled WGS sequence"/>
</dbReference>